<reference evidence="1" key="3">
    <citation type="submission" date="2025-09" db="UniProtKB">
        <authorList>
            <consortium name="Ensembl"/>
        </authorList>
    </citation>
    <scope>IDENTIFICATION</scope>
</reference>
<dbReference type="InterPro" id="IPR027814">
    <property type="entry name" value="DUF4562"/>
</dbReference>
<reference evidence="1" key="1">
    <citation type="submission" date="2016-12" db="EMBL/GenBank/DDBJ databases">
        <title>Mouse lemur reference genome and diversity panel.</title>
        <authorList>
            <person name="Harris R."/>
            <person name="Larsen P."/>
            <person name="Liu Y."/>
            <person name="Hughes D.S."/>
            <person name="Murali S."/>
            <person name="Raveendran M."/>
            <person name="Korchina V."/>
            <person name="Wang M."/>
            <person name="Jhangiani S."/>
            <person name="Bandaranaike D."/>
            <person name="Bellair M."/>
            <person name="Blankenburg K."/>
            <person name="Chao H."/>
            <person name="Dahdouli M."/>
            <person name="Dinh H."/>
            <person name="Doddapaneni H."/>
            <person name="English A."/>
            <person name="Firestine M."/>
            <person name="Gnanaolivu R."/>
            <person name="Gross S."/>
            <person name="Hernandez B."/>
            <person name="Javaid M."/>
            <person name="Jayaseelan J."/>
            <person name="Jones J."/>
            <person name="Khan Z."/>
            <person name="Kovar C."/>
            <person name="Kurapati P."/>
            <person name="Le B."/>
            <person name="Lee S."/>
            <person name="Li M."/>
            <person name="Mathew T."/>
            <person name="Narasimhan A."/>
            <person name="Ngo D."/>
            <person name="Nguyen L."/>
            <person name="Okwuonu G."/>
            <person name="Ongeri F."/>
            <person name="Osuji N."/>
            <person name="Pu L.-L."/>
            <person name="Puazo M."/>
            <person name="Quiroz J."/>
            <person name="Raj R."/>
            <person name="Rajbhandari K."/>
            <person name="Reid J.G."/>
            <person name="Santibanez J."/>
            <person name="Sexton D."/>
            <person name="Skinner E."/>
            <person name="Vee V."/>
            <person name="Weissenberger G."/>
            <person name="Wu Y."/>
            <person name="Xin Y."/>
            <person name="Han Y."/>
            <person name="Campbell C."/>
            <person name="Brown A."/>
            <person name="Sullivan B."/>
            <person name="Shelton J."/>
            <person name="Brown S."/>
            <person name="Dudchenko O."/>
            <person name="Machol I."/>
            <person name="Durand N."/>
            <person name="Shamim M."/>
            <person name="Lieberman A."/>
            <person name="Muzny D.M."/>
            <person name="Richards S."/>
            <person name="Yoder A."/>
            <person name="Worley K.C."/>
            <person name="Rogers J."/>
            <person name="Gibbs R.A."/>
        </authorList>
    </citation>
    <scope>NUCLEOTIDE SEQUENCE [LARGE SCALE GENOMIC DNA]</scope>
</reference>
<dbReference type="OrthoDB" id="6140842at2759"/>
<reference evidence="1" key="2">
    <citation type="submission" date="2025-08" db="UniProtKB">
        <authorList>
            <consortium name="Ensembl"/>
        </authorList>
    </citation>
    <scope>IDENTIFICATION</scope>
</reference>
<dbReference type="KEGG" id="mmur:105854970"/>
<dbReference type="GeneTree" id="ENSGT00390000012736"/>
<dbReference type="EMBL" id="ABDC03018616">
    <property type="status" value="NOT_ANNOTATED_CDS"/>
    <property type="molecule type" value="Genomic_DNA"/>
</dbReference>
<accession>A0A8C6EKY7</accession>
<evidence type="ECO:0000313" key="2">
    <source>
        <dbReference type="Proteomes" id="UP000694394"/>
    </source>
</evidence>
<dbReference type="PANTHER" id="PTHR34833">
    <property type="entry name" value="GENE, 17359-RELATED"/>
    <property type="match status" value="1"/>
</dbReference>
<dbReference type="Pfam" id="PF15123">
    <property type="entry name" value="DUF4562"/>
    <property type="match status" value="1"/>
</dbReference>
<dbReference type="PANTHER" id="PTHR34833:SF1">
    <property type="entry name" value="GENE, 17359-RELATED"/>
    <property type="match status" value="1"/>
</dbReference>
<proteinExistence type="predicted"/>
<dbReference type="GeneID" id="105854970"/>
<organism evidence="1 2">
    <name type="scientific">Microcebus murinus</name>
    <name type="common">Gray mouse lemur</name>
    <name type="synonym">Lemur murinus</name>
    <dbReference type="NCBI Taxonomy" id="30608"/>
    <lineage>
        <taxon>Eukaryota</taxon>
        <taxon>Metazoa</taxon>
        <taxon>Chordata</taxon>
        <taxon>Craniata</taxon>
        <taxon>Vertebrata</taxon>
        <taxon>Euteleostomi</taxon>
        <taxon>Mammalia</taxon>
        <taxon>Eutheria</taxon>
        <taxon>Euarchontoglires</taxon>
        <taxon>Primates</taxon>
        <taxon>Strepsirrhini</taxon>
        <taxon>Lemuriformes</taxon>
        <taxon>Cheirogaleidae</taxon>
        <taxon>Microcebus</taxon>
    </lineage>
</organism>
<dbReference type="CTD" id="152940"/>
<dbReference type="Proteomes" id="UP000694394">
    <property type="component" value="Chromosome 14"/>
</dbReference>
<sequence>MASMSYRKPTSANVGKRMIFTGPDYIKDHLPKIHQHTSYIGEKRPVLEKTGDLRYLWRPAPDRSMPAKYKHEYVGGIGWGVQEYNFINKSRLASGFHVKGGEESLAALSKVTHRFQNPWQPKPHILDMQGKYSRAFMAWHTDNYEETTQRNSKWAVLVRQSKSPSVRPCEQSKLPKKEKVRFFCFSESSRKKFRLF</sequence>
<evidence type="ECO:0000313" key="1">
    <source>
        <dbReference type="Ensembl" id="ENSMICP00000049432.1"/>
    </source>
</evidence>
<dbReference type="AlphaFoldDB" id="A0A8C6EKY7"/>
<protein>
    <submittedName>
        <fullName evidence="1">Sperm microtubule inner protein 2</fullName>
    </submittedName>
</protein>
<name>A0A8C6EKY7_MICMU</name>
<gene>
    <name evidence="1" type="primary">SPMIP2</name>
</gene>
<dbReference type="Ensembl" id="ENSMICT00000058995.1">
    <property type="protein sequence ID" value="ENSMICP00000049432.1"/>
    <property type="gene ID" value="ENSMICG00000034925.2"/>
</dbReference>
<keyword evidence="2" id="KW-1185">Reference proteome</keyword>